<organism evidence="2 3">
    <name type="scientific">Actinomadura harenae</name>
    <dbReference type="NCBI Taxonomy" id="2483351"/>
    <lineage>
        <taxon>Bacteria</taxon>
        <taxon>Bacillati</taxon>
        <taxon>Actinomycetota</taxon>
        <taxon>Actinomycetes</taxon>
        <taxon>Streptosporangiales</taxon>
        <taxon>Thermomonosporaceae</taxon>
        <taxon>Actinomadura</taxon>
    </lineage>
</organism>
<dbReference type="RefSeq" id="WP_122192419.1">
    <property type="nucleotide sequence ID" value="NZ_JBHSKC010000016.1"/>
</dbReference>
<dbReference type="AlphaFoldDB" id="A0A3M2MDF8"/>
<accession>A0A3M2MDF8</accession>
<reference evidence="2 3" key="1">
    <citation type="submission" date="2018-10" db="EMBL/GenBank/DDBJ databases">
        <title>Isolation from soil.</title>
        <authorList>
            <person name="Hu J."/>
        </authorList>
    </citation>
    <scope>NUCLEOTIDE SEQUENCE [LARGE SCALE GENOMIC DNA]</scope>
    <source>
        <strain evidence="2 3">NEAU-Ht49</strain>
    </source>
</reference>
<comment type="caution">
    <text evidence="2">The sequence shown here is derived from an EMBL/GenBank/DDBJ whole genome shotgun (WGS) entry which is preliminary data.</text>
</comment>
<feature type="region of interest" description="Disordered" evidence="1">
    <location>
        <begin position="1"/>
        <end position="33"/>
    </location>
</feature>
<evidence type="ECO:0000256" key="1">
    <source>
        <dbReference type="SAM" id="MobiDB-lite"/>
    </source>
</evidence>
<sequence>MAVSHTARVERPANAARPEVTRPDAGEPDHAARGACGAARERVFIAHAQLAATILAPVIPTAVSVFATAE</sequence>
<gene>
    <name evidence="2" type="ORF">EBO15_01315</name>
</gene>
<dbReference type="EMBL" id="RFFG01000002">
    <property type="protein sequence ID" value="RMI47569.1"/>
    <property type="molecule type" value="Genomic_DNA"/>
</dbReference>
<dbReference type="Proteomes" id="UP000282674">
    <property type="component" value="Unassembled WGS sequence"/>
</dbReference>
<evidence type="ECO:0000313" key="2">
    <source>
        <dbReference type="EMBL" id="RMI47569.1"/>
    </source>
</evidence>
<proteinExistence type="predicted"/>
<protein>
    <submittedName>
        <fullName evidence="2">Uncharacterized protein</fullName>
    </submittedName>
</protein>
<name>A0A3M2MDF8_9ACTN</name>
<feature type="compositionally biased region" description="Basic and acidic residues" evidence="1">
    <location>
        <begin position="19"/>
        <end position="32"/>
    </location>
</feature>
<keyword evidence="3" id="KW-1185">Reference proteome</keyword>
<evidence type="ECO:0000313" key="3">
    <source>
        <dbReference type="Proteomes" id="UP000282674"/>
    </source>
</evidence>